<keyword evidence="2" id="KW-0238">DNA-binding</keyword>
<evidence type="ECO:0000313" key="2">
    <source>
        <dbReference type="EMBL" id="TVS26414.1"/>
    </source>
</evidence>
<dbReference type="AlphaFoldDB" id="A0A6C1TUM4"/>
<protein>
    <submittedName>
        <fullName evidence="2">DNA-binding protein</fullName>
    </submittedName>
</protein>
<feature type="domain" description="Helix-turn-helix" evidence="1">
    <location>
        <begin position="29"/>
        <end position="75"/>
    </location>
</feature>
<organism evidence="2 3">
    <name type="scientific">Corynebacterium sanguinis</name>
    <dbReference type="NCBI Taxonomy" id="2594913"/>
    <lineage>
        <taxon>Bacteria</taxon>
        <taxon>Bacillati</taxon>
        <taxon>Actinomycetota</taxon>
        <taxon>Actinomycetes</taxon>
        <taxon>Mycobacteriales</taxon>
        <taxon>Corynebacteriaceae</taxon>
        <taxon>Corynebacterium</taxon>
    </lineage>
</organism>
<dbReference type="Pfam" id="PF12728">
    <property type="entry name" value="HTH_17"/>
    <property type="match status" value="1"/>
</dbReference>
<evidence type="ECO:0000259" key="1">
    <source>
        <dbReference type="Pfam" id="PF12728"/>
    </source>
</evidence>
<dbReference type="InterPro" id="IPR041657">
    <property type="entry name" value="HTH_17"/>
</dbReference>
<reference evidence="2 3" key="1">
    <citation type="submission" date="2018-12" db="EMBL/GenBank/DDBJ databases">
        <title>Corynebacterium sanguinis sp. nov., a clinically-associated and environmental corynebacterium.</title>
        <authorList>
            <person name="Gonzales-Siles L."/>
            <person name="Jaen-Luchoro D."/>
            <person name="Cardew S."/>
            <person name="Inganas E."/>
            <person name="Ohlen M."/>
            <person name="Jensie-Markopolous S."/>
            <person name="Pinyeiro-Iglesias B."/>
            <person name="Molin K."/>
            <person name="Skovbjerg S."/>
            <person name="Svensson-Stadler L."/>
            <person name="Funke G."/>
            <person name="Moore E.R.B."/>
        </authorList>
    </citation>
    <scope>NUCLEOTIDE SEQUENCE [LARGE SCALE GENOMIC DNA]</scope>
    <source>
        <strain evidence="2 3">58734</strain>
    </source>
</reference>
<proteinExistence type="predicted"/>
<gene>
    <name evidence="2" type="ORF">EKI59_10570</name>
</gene>
<evidence type="ECO:0000313" key="3">
    <source>
        <dbReference type="Proteomes" id="UP000336646"/>
    </source>
</evidence>
<comment type="caution">
    <text evidence="2">The sequence shown here is derived from an EMBL/GenBank/DDBJ whole genome shotgun (WGS) entry which is preliminary data.</text>
</comment>
<dbReference type="Proteomes" id="UP000336646">
    <property type="component" value="Unassembled WGS sequence"/>
</dbReference>
<sequence>MGCRLFRHCYFKERVVAVRRLDGLGHLASVEDFAAAVGLHPVSVRRLCRDGQLPSFKVGSRWVILLDEVSAAARARCLDIDNGEGLRPYSDFLND</sequence>
<accession>A0A6C1TUM4</accession>
<name>A0A6C1TUM4_9CORY</name>
<dbReference type="EMBL" id="RXIR01000030">
    <property type="protein sequence ID" value="TVS26414.1"/>
    <property type="molecule type" value="Genomic_DNA"/>
</dbReference>
<dbReference type="OrthoDB" id="4578679at2"/>
<dbReference type="GO" id="GO:0003677">
    <property type="term" value="F:DNA binding"/>
    <property type="evidence" value="ECO:0007669"/>
    <property type="project" value="UniProtKB-KW"/>
</dbReference>